<dbReference type="InterPro" id="IPR002350">
    <property type="entry name" value="Kazal_dom"/>
</dbReference>
<dbReference type="OrthoDB" id="7882868at2759"/>
<name>A0A0Q9X3U4_DROWI</name>
<dbReference type="EMBL" id="CH964239">
    <property type="protein sequence ID" value="KRF99542.1"/>
    <property type="molecule type" value="Genomic_DNA"/>
</dbReference>
<keyword evidence="1" id="KW-0732">Signal</keyword>
<evidence type="ECO:0000313" key="3">
    <source>
        <dbReference type="EMBL" id="KRF99542.1"/>
    </source>
</evidence>
<keyword evidence="4" id="KW-1185">Reference proteome</keyword>
<organism evidence="3 4">
    <name type="scientific">Drosophila willistoni</name>
    <name type="common">Fruit fly</name>
    <dbReference type="NCBI Taxonomy" id="7260"/>
    <lineage>
        <taxon>Eukaryota</taxon>
        <taxon>Metazoa</taxon>
        <taxon>Ecdysozoa</taxon>
        <taxon>Arthropoda</taxon>
        <taxon>Hexapoda</taxon>
        <taxon>Insecta</taxon>
        <taxon>Pterygota</taxon>
        <taxon>Neoptera</taxon>
        <taxon>Endopterygota</taxon>
        <taxon>Diptera</taxon>
        <taxon>Brachycera</taxon>
        <taxon>Muscomorpha</taxon>
        <taxon>Ephydroidea</taxon>
        <taxon>Drosophilidae</taxon>
        <taxon>Drosophila</taxon>
        <taxon>Sophophora</taxon>
    </lineage>
</organism>
<reference evidence="3 4" key="1">
    <citation type="journal article" date="2007" name="Nature">
        <title>Evolution of genes and genomes on the Drosophila phylogeny.</title>
        <authorList>
            <consortium name="Drosophila 12 Genomes Consortium"/>
            <person name="Clark A.G."/>
            <person name="Eisen M.B."/>
            <person name="Smith D.R."/>
            <person name="Bergman C.M."/>
            <person name="Oliver B."/>
            <person name="Markow T.A."/>
            <person name="Kaufman T.C."/>
            <person name="Kellis M."/>
            <person name="Gelbart W."/>
            <person name="Iyer V.N."/>
            <person name="Pollard D.A."/>
            <person name="Sackton T.B."/>
            <person name="Larracuente A.M."/>
            <person name="Singh N.D."/>
            <person name="Abad J.P."/>
            <person name="Abt D.N."/>
            <person name="Adryan B."/>
            <person name="Aguade M."/>
            <person name="Akashi H."/>
            <person name="Anderson W.W."/>
            <person name="Aquadro C.F."/>
            <person name="Ardell D.H."/>
            <person name="Arguello R."/>
            <person name="Artieri C.G."/>
            <person name="Barbash D.A."/>
            <person name="Barker D."/>
            <person name="Barsanti P."/>
            <person name="Batterham P."/>
            <person name="Batzoglou S."/>
            <person name="Begun D."/>
            <person name="Bhutkar A."/>
            <person name="Blanco E."/>
            <person name="Bosak S.A."/>
            <person name="Bradley R.K."/>
            <person name="Brand A.D."/>
            <person name="Brent M.R."/>
            <person name="Brooks A.N."/>
            <person name="Brown R.H."/>
            <person name="Butlin R.K."/>
            <person name="Caggese C."/>
            <person name="Calvi B.R."/>
            <person name="Bernardo de Carvalho A."/>
            <person name="Caspi A."/>
            <person name="Castrezana S."/>
            <person name="Celniker S.E."/>
            <person name="Chang J.L."/>
            <person name="Chapple C."/>
            <person name="Chatterji S."/>
            <person name="Chinwalla A."/>
            <person name="Civetta A."/>
            <person name="Clifton S.W."/>
            <person name="Comeron J.M."/>
            <person name="Costello J.C."/>
            <person name="Coyne J.A."/>
            <person name="Daub J."/>
            <person name="David R.G."/>
            <person name="Delcher A.L."/>
            <person name="Delehaunty K."/>
            <person name="Do C.B."/>
            <person name="Ebling H."/>
            <person name="Edwards K."/>
            <person name="Eickbush T."/>
            <person name="Evans J.D."/>
            <person name="Filipski A."/>
            <person name="Findeiss S."/>
            <person name="Freyhult E."/>
            <person name="Fulton L."/>
            <person name="Fulton R."/>
            <person name="Garcia A.C."/>
            <person name="Gardiner A."/>
            <person name="Garfield D.A."/>
            <person name="Garvin B.E."/>
            <person name="Gibson G."/>
            <person name="Gilbert D."/>
            <person name="Gnerre S."/>
            <person name="Godfrey J."/>
            <person name="Good R."/>
            <person name="Gotea V."/>
            <person name="Gravely B."/>
            <person name="Greenberg A.J."/>
            <person name="Griffiths-Jones S."/>
            <person name="Gross S."/>
            <person name="Guigo R."/>
            <person name="Gustafson E.A."/>
            <person name="Haerty W."/>
            <person name="Hahn M.W."/>
            <person name="Halligan D.L."/>
            <person name="Halpern A.L."/>
            <person name="Halter G.M."/>
            <person name="Han M.V."/>
            <person name="Heger A."/>
            <person name="Hillier L."/>
            <person name="Hinrichs A.S."/>
            <person name="Holmes I."/>
            <person name="Hoskins R.A."/>
            <person name="Hubisz M.J."/>
            <person name="Hultmark D."/>
            <person name="Huntley M.A."/>
            <person name="Jaffe D.B."/>
            <person name="Jagadeeshan S."/>
            <person name="Jeck W.R."/>
            <person name="Johnson J."/>
            <person name="Jones C.D."/>
            <person name="Jordan W.C."/>
            <person name="Karpen G.H."/>
            <person name="Kataoka E."/>
            <person name="Keightley P.D."/>
            <person name="Kheradpour P."/>
            <person name="Kirkness E.F."/>
            <person name="Koerich L.B."/>
            <person name="Kristiansen K."/>
            <person name="Kudrna D."/>
            <person name="Kulathinal R.J."/>
            <person name="Kumar S."/>
            <person name="Kwok R."/>
            <person name="Lander E."/>
            <person name="Langley C.H."/>
            <person name="Lapoint R."/>
            <person name="Lazzaro B.P."/>
            <person name="Lee S.J."/>
            <person name="Levesque L."/>
            <person name="Li R."/>
            <person name="Lin C.F."/>
            <person name="Lin M.F."/>
            <person name="Lindblad-Toh K."/>
            <person name="Llopart A."/>
            <person name="Long M."/>
            <person name="Low L."/>
            <person name="Lozovsky E."/>
            <person name="Lu J."/>
            <person name="Luo M."/>
            <person name="Machado C.A."/>
            <person name="Makalowski W."/>
            <person name="Marzo M."/>
            <person name="Matsuda M."/>
            <person name="Matzkin L."/>
            <person name="McAllister B."/>
            <person name="McBride C.S."/>
            <person name="McKernan B."/>
            <person name="McKernan K."/>
            <person name="Mendez-Lago M."/>
            <person name="Minx P."/>
            <person name="Mollenhauer M.U."/>
            <person name="Montooth K."/>
            <person name="Mount S.M."/>
            <person name="Mu X."/>
            <person name="Myers E."/>
            <person name="Negre B."/>
            <person name="Newfeld S."/>
            <person name="Nielsen R."/>
            <person name="Noor M.A."/>
            <person name="O'Grady P."/>
            <person name="Pachter L."/>
            <person name="Papaceit M."/>
            <person name="Parisi M.J."/>
            <person name="Parisi M."/>
            <person name="Parts L."/>
            <person name="Pedersen J.S."/>
            <person name="Pesole G."/>
            <person name="Phillippy A.M."/>
            <person name="Ponting C.P."/>
            <person name="Pop M."/>
            <person name="Porcelli D."/>
            <person name="Powell J.R."/>
            <person name="Prohaska S."/>
            <person name="Pruitt K."/>
            <person name="Puig M."/>
            <person name="Quesneville H."/>
            <person name="Ram K.R."/>
            <person name="Rand D."/>
            <person name="Rasmussen M.D."/>
            <person name="Reed L.K."/>
            <person name="Reenan R."/>
            <person name="Reily A."/>
            <person name="Remington K.A."/>
            <person name="Rieger T.T."/>
            <person name="Ritchie M.G."/>
            <person name="Robin C."/>
            <person name="Rogers Y.H."/>
            <person name="Rohde C."/>
            <person name="Rozas J."/>
            <person name="Rubenfield M.J."/>
            <person name="Ruiz A."/>
            <person name="Russo S."/>
            <person name="Salzberg S.L."/>
            <person name="Sanchez-Gracia A."/>
            <person name="Saranga D.J."/>
            <person name="Sato H."/>
            <person name="Schaeffer S.W."/>
            <person name="Schatz M.C."/>
            <person name="Schlenke T."/>
            <person name="Schwartz R."/>
            <person name="Segarra C."/>
            <person name="Singh R.S."/>
            <person name="Sirot L."/>
            <person name="Sirota M."/>
            <person name="Sisneros N.B."/>
            <person name="Smith C.D."/>
            <person name="Smith T.F."/>
            <person name="Spieth J."/>
            <person name="Stage D.E."/>
            <person name="Stark A."/>
            <person name="Stephan W."/>
            <person name="Strausberg R.L."/>
            <person name="Strempel S."/>
            <person name="Sturgill D."/>
            <person name="Sutton G."/>
            <person name="Sutton G.G."/>
            <person name="Tao W."/>
            <person name="Teichmann S."/>
            <person name="Tobari Y.N."/>
            <person name="Tomimura Y."/>
            <person name="Tsolas J.M."/>
            <person name="Valente V.L."/>
            <person name="Venter E."/>
            <person name="Venter J.C."/>
            <person name="Vicario S."/>
            <person name="Vieira F.G."/>
            <person name="Vilella A.J."/>
            <person name="Villasante A."/>
            <person name="Walenz B."/>
            <person name="Wang J."/>
            <person name="Wasserman M."/>
            <person name="Watts T."/>
            <person name="Wilson D."/>
            <person name="Wilson R.K."/>
            <person name="Wing R.A."/>
            <person name="Wolfner M.F."/>
            <person name="Wong A."/>
            <person name="Wong G.K."/>
            <person name="Wu C.I."/>
            <person name="Wu G."/>
            <person name="Yamamoto D."/>
            <person name="Yang H.P."/>
            <person name="Yang S.P."/>
            <person name="Yorke J.A."/>
            <person name="Yoshida K."/>
            <person name="Zdobnov E."/>
            <person name="Zhang P."/>
            <person name="Zhang Y."/>
            <person name="Zimin A.V."/>
            <person name="Baldwin J."/>
            <person name="Abdouelleil A."/>
            <person name="Abdulkadir J."/>
            <person name="Abebe A."/>
            <person name="Abera B."/>
            <person name="Abreu J."/>
            <person name="Acer S.C."/>
            <person name="Aftuck L."/>
            <person name="Alexander A."/>
            <person name="An P."/>
            <person name="Anderson E."/>
            <person name="Anderson S."/>
            <person name="Arachi H."/>
            <person name="Azer M."/>
            <person name="Bachantsang P."/>
            <person name="Barry A."/>
            <person name="Bayul T."/>
            <person name="Berlin A."/>
            <person name="Bessette D."/>
            <person name="Bloom T."/>
            <person name="Blye J."/>
            <person name="Boguslavskiy L."/>
            <person name="Bonnet C."/>
            <person name="Boukhgalter B."/>
            <person name="Bourzgui I."/>
            <person name="Brown A."/>
            <person name="Cahill P."/>
            <person name="Channer S."/>
            <person name="Cheshatsang Y."/>
            <person name="Chuda L."/>
            <person name="Citroen M."/>
            <person name="Collymore A."/>
            <person name="Cooke P."/>
            <person name="Costello M."/>
            <person name="D'Aco K."/>
            <person name="Daza R."/>
            <person name="De Haan G."/>
            <person name="DeGray S."/>
            <person name="DeMaso C."/>
            <person name="Dhargay N."/>
            <person name="Dooley K."/>
            <person name="Dooley E."/>
            <person name="Doricent M."/>
            <person name="Dorje P."/>
            <person name="Dorjee K."/>
            <person name="Dupes A."/>
            <person name="Elong R."/>
            <person name="Falk J."/>
            <person name="Farina A."/>
            <person name="Faro S."/>
            <person name="Ferguson D."/>
            <person name="Fisher S."/>
            <person name="Foley C.D."/>
            <person name="Franke A."/>
            <person name="Friedrich D."/>
            <person name="Gadbois L."/>
            <person name="Gearin G."/>
            <person name="Gearin C.R."/>
            <person name="Giannoukos G."/>
            <person name="Goode T."/>
            <person name="Graham J."/>
            <person name="Grandbois E."/>
            <person name="Grewal S."/>
            <person name="Gyaltsen K."/>
            <person name="Hafez N."/>
            <person name="Hagos B."/>
            <person name="Hall J."/>
            <person name="Henson C."/>
            <person name="Hollinger A."/>
            <person name="Honan T."/>
            <person name="Huard M.D."/>
            <person name="Hughes L."/>
            <person name="Hurhula B."/>
            <person name="Husby M.E."/>
            <person name="Kamat A."/>
            <person name="Kanga B."/>
            <person name="Kashin S."/>
            <person name="Khazanovich D."/>
            <person name="Kisner P."/>
            <person name="Lance K."/>
            <person name="Lara M."/>
            <person name="Lee W."/>
            <person name="Lennon N."/>
            <person name="Letendre F."/>
            <person name="LeVine R."/>
            <person name="Lipovsky A."/>
            <person name="Liu X."/>
            <person name="Liu J."/>
            <person name="Liu S."/>
            <person name="Lokyitsang T."/>
            <person name="Lokyitsang Y."/>
            <person name="Lubonja R."/>
            <person name="Lui A."/>
            <person name="MacDonald P."/>
            <person name="Magnisalis V."/>
            <person name="Maru K."/>
            <person name="Matthews C."/>
            <person name="McCusker W."/>
            <person name="McDonough S."/>
            <person name="Mehta T."/>
            <person name="Meldrim J."/>
            <person name="Meneus L."/>
            <person name="Mihai O."/>
            <person name="Mihalev A."/>
            <person name="Mihova T."/>
            <person name="Mittelman R."/>
            <person name="Mlenga V."/>
            <person name="Montmayeur A."/>
            <person name="Mulrain L."/>
            <person name="Navidi A."/>
            <person name="Naylor J."/>
            <person name="Negash T."/>
            <person name="Nguyen T."/>
            <person name="Nguyen N."/>
            <person name="Nicol R."/>
            <person name="Norbu C."/>
            <person name="Norbu N."/>
            <person name="Novod N."/>
            <person name="O'Neill B."/>
            <person name="Osman S."/>
            <person name="Markiewicz E."/>
            <person name="Oyono O.L."/>
            <person name="Patti C."/>
            <person name="Phunkhang P."/>
            <person name="Pierre F."/>
            <person name="Priest M."/>
            <person name="Raghuraman S."/>
            <person name="Rege F."/>
            <person name="Reyes R."/>
            <person name="Rise C."/>
            <person name="Rogov P."/>
            <person name="Ross K."/>
            <person name="Ryan E."/>
            <person name="Settipalli S."/>
            <person name="Shea T."/>
            <person name="Sherpa N."/>
            <person name="Shi L."/>
            <person name="Shih D."/>
            <person name="Sparrow T."/>
            <person name="Spaulding J."/>
            <person name="Stalker J."/>
            <person name="Stange-Thomann N."/>
            <person name="Stavropoulos S."/>
            <person name="Stone C."/>
            <person name="Strader C."/>
            <person name="Tesfaye S."/>
            <person name="Thomson T."/>
            <person name="Thoulutsang Y."/>
            <person name="Thoulutsang D."/>
            <person name="Topham K."/>
            <person name="Topping I."/>
            <person name="Tsamla T."/>
            <person name="Vassiliev H."/>
            <person name="Vo A."/>
            <person name="Wangchuk T."/>
            <person name="Wangdi T."/>
            <person name="Weiand M."/>
            <person name="Wilkinson J."/>
            <person name="Wilson A."/>
            <person name="Yadav S."/>
            <person name="Young G."/>
            <person name="Yu Q."/>
            <person name="Zembek L."/>
            <person name="Zhong D."/>
            <person name="Zimmer A."/>
            <person name="Zwirko Z."/>
            <person name="Jaffe D.B."/>
            <person name="Alvarez P."/>
            <person name="Brockman W."/>
            <person name="Butler J."/>
            <person name="Chin C."/>
            <person name="Gnerre S."/>
            <person name="Grabherr M."/>
            <person name="Kleber M."/>
            <person name="Mauceli E."/>
            <person name="MacCallum I."/>
        </authorList>
    </citation>
    <scope>NUCLEOTIDE SEQUENCE [LARGE SCALE GENOMIC DNA]</scope>
    <source>
        <strain evidence="4">Tucson 14030-0811.24</strain>
    </source>
</reference>
<dbReference type="STRING" id="7260.A0A0Q9X3U4"/>
<dbReference type="Proteomes" id="UP000007798">
    <property type="component" value="Unassembled WGS sequence"/>
</dbReference>
<feature type="domain" description="Kazal-like" evidence="2">
    <location>
        <begin position="105"/>
        <end position="167"/>
    </location>
</feature>
<evidence type="ECO:0000256" key="1">
    <source>
        <dbReference type="SAM" id="SignalP"/>
    </source>
</evidence>
<evidence type="ECO:0000313" key="4">
    <source>
        <dbReference type="Proteomes" id="UP000007798"/>
    </source>
</evidence>
<evidence type="ECO:0000259" key="2">
    <source>
        <dbReference type="PROSITE" id="PS51465"/>
    </source>
</evidence>
<dbReference type="AlphaFoldDB" id="A0A0Q9X3U4"/>
<dbReference type="InParanoid" id="A0A0Q9X3U4"/>
<protein>
    <recommendedName>
        <fullName evidence="2">Kazal-like domain-containing protein</fullName>
    </recommendedName>
</protein>
<feature type="signal peptide" evidence="1">
    <location>
        <begin position="1"/>
        <end position="21"/>
    </location>
</feature>
<dbReference type="PROSITE" id="PS51465">
    <property type="entry name" value="KAZAL_2"/>
    <property type="match status" value="1"/>
</dbReference>
<sequence length="167" mass="19307">MRFMTVVTFLFLSLSLSQINAVKTKYTIIEKEWSWEEPLEHSDVHVDNDNDDVDYYQDHNNIHGGIHEESVSSLLSNGNLDSDDSEEEDDWEFVAKNGNNIDADSENEETCEYSCPRYYRPICVRRNGELVTFSTPCEFHNQLRCASVLKRQGKSVPSYQYLYNGAC</sequence>
<proteinExistence type="predicted"/>
<accession>A0A0Q9X3U4</accession>
<feature type="chain" id="PRO_5006387470" description="Kazal-like domain-containing protein" evidence="1">
    <location>
        <begin position="22"/>
        <end position="167"/>
    </location>
</feature>
<gene>
    <name evidence="3" type="primary">Dwil\GK28124</name>
    <name evidence="3" type="ORF">Dwil_GK28124</name>
</gene>